<reference evidence="4" key="1">
    <citation type="journal article" date="2013" name="Proc. Natl. Acad. Sci. U.S.A.">
        <title>Genome structure and metabolic features in the red seaweed Chondrus crispus shed light on evolution of the Archaeplastida.</title>
        <authorList>
            <person name="Collen J."/>
            <person name="Porcel B."/>
            <person name="Carre W."/>
            <person name="Ball S.G."/>
            <person name="Chaparro C."/>
            <person name="Tonon T."/>
            <person name="Barbeyron T."/>
            <person name="Michel G."/>
            <person name="Noel B."/>
            <person name="Valentin K."/>
            <person name="Elias M."/>
            <person name="Artiguenave F."/>
            <person name="Arun A."/>
            <person name="Aury J.M."/>
            <person name="Barbosa-Neto J.F."/>
            <person name="Bothwell J.H."/>
            <person name="Bouget F.Y."/>
            <person name="Brillet L."/>
            <person name="Cabello-Hurtado F."/>
            <person name="Capella-Gutierrez S."/>
            <person name="Charrier B."/>
            <person name="Cladiere L."/>
            <person name="Cock J.M."/>
            <person name="Coelho S.M."/>
            <person name="Colleoni C."/>
            <person name="Czjzek M."/>
            <person name="Da Silva C."/>
            <person name="Delage L."/>
            <person name="Denoeud F."/>
            <person name="Deschamps P."/>
            <person name="Dittami S.M."/>
            <person name="Gabaldon T."/>
            <person name="Gachon C.M."/>
            <person name="Groisillier A."/>
            <person name="Herve C."/>
            <person name="Jabbari K."/>
            <person name="Katinka M."/>
            <person name="Kloareg B."/>
            <person name="Kowalczyk N."/>
            <person name="Labadie K."/>
            <person name="Leblanc C."/>
            <person name="Lopez P.J."/>
            <person name="McLachlan D.H."/>
            <person name="Meslet-Cladiere L."/>
            <person name="Moustafa A."/>
            <person name="Nehr Z."/>
            <person name="Nyvall Collen P."/>
            <person name="Panaud O."/>
            <person name="Partensky F."/>
            <person name="Poulain J."/>
            <person name="Rensing S.A."/>
            <person name="Rousvoal S."/>
            <person name="Samson G."/>
            <person name="Symeonidi A."/>
            <person name="Weissenbach J."/>
            <person name="Zambounis A."/>
            <person name="Wincker P."/>
            <person name="Boyen C."/>
        </authorList>
    </citation>
    <scope>NUCLEOTIDE SEQUENCE [LARGE SCALE GENOMIC DNA]</scope>
    <source>
        <strain evidence="4">cv. Stackhouse</strain>
    </source>
</reference>
<accession>R7QQ50</accession>
<dbReference type="SUPFAM" id="SSF52047">
    <property type="entry name" value="RNI-like"/>
    <property type="match status" value="1"/>
</dbReference>
<sequence length="497" mass="55441">MPGGDQSKQSPASDTHAPSTKRSTPSDVANVKIFDLPPKLIRLIFAKLDSIAEVCKLMEVCKKFADVAKSPELWKCVKAEDPITQRARDQSSSRLYRFVTYESRKDRNEEIGAKDASEALKRRRCGLALAVDVITSRAGDQLESLDLVDCYPNFPRYDHQMTDDDLDVISDRCSKALHTVRLSPSSFLSGSKILSFAKACLNIRVLHMISCPSLTDILLGEIALACPRLEDISVSRCKSFHGEGLHARLIPVHDTLRCLDISETGTVLLNLPGFMRSYAVLEELNASSCTDQLRIEGPQLEDDDFRFRTLVRLDLCEVDVDAKLLDRVVSESTHLRELHLSPVVRFRDMIDTAFLFKLPWPPLKLLSLESCDLHDEVWQTLFNTLSPSLTYLDVAENRSLTCSLDVKDGQGFPLLRELDIRRTSTTEETLEMLLSISPALESLNSVGCMHISRGVRKDPFRLRVVDESSNAGPAASQSSSPLDAAPHMTHTTTRNGK</sequence>
<proteinExistence type="predicted"/>
<dbReference type="InterPro" id="IPR032675">
    <property type="entry name" value="LRR_dom_sf"/>
</dbReference>
<dbReference type="PANTHER" id="PTHR38926:SF5">
    <property type="entry name" value="F-BOX AND LEUCINE-RICH REPEAT PROTEIN 6"/>
    <property type="match status" value="1"/>
</dbReference>
<dbReference type="RefSeq" id="XP_005710916.1">
    <property type="nucleotide sequence ID" value="XM_005710859.1"/>
</dbReference>
<dbReference type="OrthoDB" id="550575at2759"/>
<dbReference type="Gene3D" id="1.20.1280.50">
    <property type="match status" value="1"/>
</dbReference>
<gene>
    <name evidence="3" type="ORF">CHC_T00008706001</name>
</gene>
<organism evidence="3 4">
    <name type="scientific">Chondrus crispus</name>
    <name type="common">Carrageen Irish moss</name>
    <name type="synonym">Polymorpha crispa</name>
    <dbReference type="NCBI Taxonomy" id="2769"/>
    <lineage>
        <taxon>Eukaryota</taxon>
        <taxon>Rhodophyta</taxon>
        <taxon>Florideophyceae</taxon>
        <taxon>Rhodymeniophycidae</taxon>
        <taxon>Gigartinales</taxon>
        <taxon>Gigartinaceae</taxon>
        <taxon>Chondrus</taxon>
    </lineage>
</organism>
<feature type="domain" description="F-box" evidence="2">
    <location>
        <begin position="30"/>
        <end position="77"/>
    </location>
</feature>
<feature type="region of interest" description="Disordered" evidence="1">
    <location>
        <begin position="467"/>
        <end position="497"/>
    </location>
</feature>
<evidence type="ECO:0000259" key="2">
    <source>
        <dbReference type="PROSITE" id="PS50181"/>
    </source>
</evidence>
<dbReference type="Pfam" id="PF12937">
    <property type="entry name" value="F-box-like"/>
    <property type="match status" value="1"/>
</dbReference>
<dbReference type="PhylomeDB" id="R7QQ50"/>
<dbReference type="KEGG" id="ccp:CHC_T00008706001"/>
<evidence type="ECO:0000313" key="4">
    <source>
        <dbReference type="Proteomes" id="UP000012073"/>
    </source>
</evidence>
<keyword evidence="4" id="KW-1185">Reference proteome</keyword>
<dbReference type="SMART" id="SM00256">
    <property type="entry name" value="FBOX"/>
    <property type="match status" value="1"/>
</dbReference>
<dbReference type="SUPFAM" id="SSF81383">
    <property type="entry name" value="F-box domain"/>
    <property type="match status" value="1"/>
</dbReference>
<dbReference type="GeneID" id="17318675"/>
<dbReference type="STRING" id="2769.R7QQ50"/>
<dbReference type="InterPro" id="IPR036047">
    <property type="entry name" value="F-box-like_dom_sf"/>
</dbReference>
<dbReference type="PANTHER" id="PTHR38926">
    <property type="entry name" value="F-BOX DOMAIN CONTAINING PROTEIN, EXPRESSED"/>
    <property type="match status" value="1"/>
</dbReference>
<evidence type="ECO:0000256" key="1">
    <source>
        <dbReference type="SAM" id="MobiDB-lite"/>
    </source>
</evidence>
<dbReference type="Proteomes" id="UP000012073">
    <property type="component" value="Unassembled WGS sequence"/>
</dbReference>
<dbReference type="Pfam" id="PF24758">
    <property type="entry name" value="LRR_At5g56370"/>
    <property type="match status" value="1"/>
</dbReference>
<evidence type="ECO:0000313" key="3">
    <source>
        <dbReference type="EMBL" id="CDF40622.1"/>
    </source>
</evidence>
<dbReference type="InterPro" id="IPR055411">
    <property type="entry name" value="LRR_FXL15/At3g58940/PEG3-like"/>
</dbReference>
<feature type="compositionally biased region" description="Polar residues" evidence="1">
    <location>
        <begin position="467"/>
        <end position="481"/>
    </location>
</feature>
<protein>
    <submittedName>
        <fullName evidence="3">F-box and leucine rich repeat containing protein</fullName>
    </submittedName>
</protein>
<feature type="region of interest" description="Disordered" evidence="1">
    <location>
        <begin position="1"/>
        <end position="25"/>
    </location>
</feature>
<dbReference type="InterPro" id="IPR001810">
    <property type="entry name" value="F-box_dom"/>
</dbReference>
<dbReference type="Gramene" id="CDF40622">
    <property type="protein sequence ID" value="CDF40622"/>
    <property type="gene ID" value="CHC_T00008706001"/>
</dbReference>
<dbReference type="AlphaFoldDB" id="R7QQ50"/>
<dbReference type="EMBL" id="HG002219">
    <property type="protein sequence ID" value="CDF40622.1"/>
    <property type="molecule type" value="Genomic_DNA"/>
</dbReference>
<dbReference type="Gene3D" id="3.80.10.10">
    <property type="entry name" value="Ribonuclease Inhibitor"/>
    <property type="match status" value="1"/>
</dbReference>
<dbReference type="PROSITE" id="PS50181">
    <property type="entry name" value="FBOX"/>
    <property type="match status" value="1"/>
</dbReference>
<name>R7QQ50_CHOCR</name>